<protein>
    <submittedName>
        <fullName evidence="6">Tyrosine-type recombinase/integrase</fullName>
    </submittedName>
</protein>
<evidence type="ECO:0000259" key="5">
    <source>
        <dbReference type="PROSITE" id="PS51900"/>
    </source>
</evidence>
<dbReference type="SUPFAM" id="SSF56349">
    <property type="entry name" value="DNA breaking-rejoining enzymes"/>
    <property type="match status" value="1"/>
</dbReference>
<dbReference type="Pfam" id="PF00589">
    <property type="entry name" value="Phage_integrase"/>
    <property type="match status" value="1"/>
</dbReference>
<reference evidence="6" key="1">
    <citation type="submission" date="2022-09" db="EMBL/GenBank/DDBJ databases">
        <title>Haloadaptaus new haloarchaeum isolated from saline soil.</title>
        <authorList>
            <person name="Duran-Viseras A."/>
            <person name="Sanchez-Porro C."/>
            <person name="Ventosa A."/>
        </authorList>
    </citation>
    <scope>NUCLEOTIDE SEQUENCE</scope>
    <source>
        <strain evidence="6">F3-133</strain>
    </source>
</reference>
<dbReference type="PANTHER" id="PTHR30349:SF87">
    <property type="entry name" value="TRANSPOSASE A"/>
    <property type="match status" value="1"/>
</dbReference>
<dbReference type="EMBL" id="RKLV01000011">
    <property type="protein sequence ID" value="MCX2819765.1"/>
    <property type="molecule type" value="Genomic_DNA"/>
</dbReference>
<evidence type="ECO:0000259" key="4">
    <source>
        <dbReference type="PROSITE" id="PS51898"/>
    </source>
</evidence>
<keyword evidence="7" id="KW-1185">Reference proteome</keyword>
<dbReference type="InterPro" id="IPR002104">
    <property type="entry name" value="Integrase_catalytic"/>
</dbReference>
<organism evidence="6 7">
    <name type="scientific">Halorutilus salinus</name>
    <dbReference type="NCBI Taxonomy" id="2487751"/>
    <lineage>
        <taxon>Archaea</taxon>
        <taxon>Methanobacteriati</taxon>
        <taxon>Methanobacteriota</taxon>
        <taxon>Stenosarchaea group</taxon>
        <taxon>Halobacteria</taxon>
        <taxon>Halorutilales</taxon>
        <taxon>Halorutilaceae</taxon>
        <taxon>Halorutilus</taxon>
    </lineage>
</organism>
<dbReference type="PANTHER" id="PTHR30349">
    <property type="entry name" value="PHAGE INTEGRASE-RELATED"/>
    <property type="match status" value="1"/>
</dbReference>
<dbReference type="InterPro" id="IPR013762">
    <property type="entry name" value="Integrase-like_cat_sf"/>
</dbReference>
<dbReference type="GO" id="GO:0003677">
    <property type="term" value="F:DNA binding"/>
    <property type="evidence" value="ECO:0007669"/>
    <property type="project" value="UniProtKB-UniRule"/>
</dbReference>
<feature type="domain" description="Tyr recombinase" evidence="4">
    <location>
        <begin position="131"/>
        <end position="322"/>
    </location>
</feature>
<accession>A0A9Q4C4M7</accession>
<dbReference type="InterPro" id="IPR050090">
    <property type="entry name" value="Tyrosine_recombinase_XerCD"/>
</dbReference>
<evidence type="ECO:0000256" key="1">
    <source>
        <dbReference type="ARBA" id="ARBA00023125"/>
    </source>
</evidence>
<dbReference type="Gene3D" id="1.10.443.10">
    <property type="entry name" value="Intergrase catalytic core"/>
    <property type="match status" value="1"/>
</dbReference>
<dbReference type="PROSITE" id="PS51898">
    <property type="entry name" value="TYR_RECOMBINASE"/>
    <property type="match status" value="1"/>
</dbReference>
<dbReference type="CDD" id="cd00397">
    <property type="entry name" value="DNA_BRE_C"/>
    <property type="match status" value="1"/>
</dbReference>
<dbReference type="AlphaFoldDB" id="A0A9Q4C4M7"/>
<dbReference type="Proteomes" id="UP001149411">
    <property type="component" value="Unassembled WGS sequence"/>
</dbReference>
<dbReference type="GO" id="GO:0006310">
    <property type="term" value="P:DNA recombination"/>
    <property type="evidence" value="ECO:0007669"/>
    <property type="project" value="UniProtKB-KW"/>
</dbReference>
<proteinExistence type="predicted"/>
<evidence type="ECO:0000313" key="7">
    <source>
        <dbReference type="Proteomes" id="UP001149411"/>
    </source>
</evidence>
<name>A0A9Q4C4M7_9EURY</name>
<evidence type="ECO:0000256" key="3">
    <source>
        <dbReference type="PROSITE-ProRule" id="PRU01248"/>
    </source>
</evidence>
<dbReference type="InterPro" id="IPR011010">
    <property type="entry name" value="DNA_brk_join_enz"/>
</dbReference>
<sequence length="413" mass="46647">MVGINDIKGYEDRLRNELERIVESDDITDNEARCIREFIEYQDSNGLSVGTNATNSSRLRLFAERSDVPLPDMEQSDVQSLLFDYKHAEEYGFSEGTLREDRKALRKFFRWMDKDWAEDIEIGSKPDRSVDEDQVFDQTETTSMLAACRNARDKALVAFLLDTGLRIGAAGTLRVGDIDLSGRAGKFRINEDAVALKGASGTRPITWSRGHIANWLNVHPRSEDNDAPLFHKLTEVDESDDDGALSYNQIQSRLKDVAERAGIERDRANPHNFRHTAITRWIKEGLSEQEIKHRAFWSKDSDQLFKIYSHVSEGEMNDQILAKYGLEADGEEIVPELDECVQCGTPLRDDVPRFCPGCGAPLTYDAAETVDEAEDTIVEDIAENPELSDELLALRDVISDSPEIRQVIDDELS</sequence>
<dbReference type="PROSITE" id="PS51900">
    <property type="entry name" value="CB"/>
    <property type="match status" value="1"/>
</dbReference>
<dbReference type="GO" id="GO:0015074">
    <property type="term" value="P:DNA integration"/>
    <property type="evidence" value="ECO:0007669"/>
    <property type="project" value="InterPro"/>
</dbReference>
<gene>
    <name evidence="6" type="ORF">EGH25_10435</name>
</gene>
<feature type="domain" description="Core-binding (CB)" evidence="5">
    <location>
        <begin position="29"/>
        <end position="113"/>
    </location>
</feature>
<dbReference type="RefSeq" id="WP_266088332.1">
    <property type="nucleotide sequence ID" value="NZ_RKLV01000011.1"/>
</dbReference>
<keyword evidence="2" id="KW-0233">DNA recombination</keyword>
<comment type="caution">
    <text evidence="6">The sequence shown here is derived from an EMBL/GenBank/DDBJ whole genome shotgun (WGS) entry which is preliminary data.</text>
</comment>
<evidence type="ECO:0000313" key="6">
    <source>
        <dbReference type="EMBL" id="MCX2819765.1"/>
    </source>
</evidence>
<dbReference type="InterPro" id="IPR044068">
    <property type="entry name" value="CB"/>
</dbReference>
<keyword evidence="1 3" id="KW-0238">DNA-binding</keyword>
<evidence type="ECO:0000256" key="2">
    <source>
        <dbReference type="ARBA" id="ARBA00023172"/>
    </source>
</evidence>